<feature type="compositionally biased region" description="Low complexity" evidence="1">
    <location>
        <begin position="309"/>
        <end position="323"/>
    </location>
</feature>
<feature type="compositionally biased region" description="Polar residues" evidence="1">
    <location>
        <begin position="64"/>
        <end position="73"/>
    </location>
</feature>
<feature type="compositionally biased region" description="Polar residues" evidence="1">
    <location>
        <begin position="173"/>
        <end position="195"/>
    </location>
</feature>
<feature type="region of interest" description="Disordered" evidence="1">
    <location>
        <begin position="1"/>
        <end position="79"/>
    </location>
</feature>
<evidence type="ECO:0000313" key="2">
    <source>
        <dbReference type="EMBL" id="EXA31759.1"/>
    </source>
</evidence>
<feature type="region of interest" description="Disordered" evidence="1">
    <location>
        <begin position="273"/>
        <end position="333"/>
    </location>
</feature>
<proteinExistence type="predicted"/>
<reference evidence="2" key="1">
    <citation type="submission" date="2011-10" db="EMBL/GenBank/DDBJ databases">
        <title>The Genome Sequence of Fusarium oxysporum HDV247.</title>
        <authorList>
            <consortium name="The Broad Institute Genome Sequencing Platform"/>
            <person name="Ma L.-J."/>
            <person name="Gale L.R."/>
            <person name="Schwartz D.C."/>
            <person name="Zhou S."/>
            <person name="Corby-Kistler H."/>
            <person name="Young S.K."/>
            <person name="Zeng Q."/>
            <person name="Gargeya S."/>
            <person name="Fitzgerald M."/>
            <person name="Haas B."/>
            <person name="Abouelleil A."/>
            <person name="Alvarado L."/>
            <person name="Arachchi H.M."/>
            <person name="Berlin A."/>
            <person name="Brown A."/>
            <person name="Chapman S.B."/>
            <person name="Chen Z."/>
            <person name="Dunbar C."/>
            <person name="Freedman E."/>
            <person name="Gearin G."/>
            <person name="Goldberg J."/>
            <person name="Griggs A."/>
            <person name="Gujja S."/>
            <person name="Heiman D."/>
            <person name="Howarth C."/>
            <person name="Larson L."/>
            <person name="Lui A."/>
            <person name="MacDonald P.J.P."/>
            <person name="Montmayeur A."/>
            <person name="Murphy C."/>
            <person name="Neiman D."/>
            <person name="Pearson M."/>
            <person name="Priest M."/>
            <person name="Roberts A."/>
            <person name="Saif S."/>
            <person name="Shea T."/>
            <person name="Shenoy N."/>
            <person name="Sisk P."/>
            <person name="Stolte C."/>
            <person name="Sykes S."/>
            <person name="Wortman J."/>
            <person name="Nusbaum C."/>
            <person name="Birren B."/>
        </authorList>
    </citation>
    <scope>NUCLEOTIDE SEQUENCE [LARGE SCALE GENOMIC DNA]</scope>
    <source>
        <strain evidence="2">HDV247</strain>
    </source>
</reference>
<dbReference type="OrthoDB" id="5095336at2759"/>
<feature type="compositionally biased region" description="Polar residues" evidence="1">
    <location>
        <begin position="149"/>
        <end position="165"/>
    </location>
</feature>
<protein>
    <recommendedName>
        <fullName evidence="3">Myb-like domain-containing protein</fullName>
    </recommendedName>
</protein>
<reference evidence="2" key="2">
    <citation type="submission" date="2012-05" db="EMBL/GenBank/DDBJ databases">
        <title>Annotation of the Genome Sequence of Fusarium oxysporum HDV247.</title>
        <authorList>
            <consortium name="The Broad Institute Genomics Platform"/>
            <person name="Ma L.-J."/>
            <person name="Corby-Kistler H."/>
            <person name="Broz K."/>
            <person name="Gale L.R."/>
            <person name="Jonkers W."/>
            <person name="O'Donnell K."/>
            <person name="Ploetz R."/>
            <person name="Steinberg C."/>
            <person name="Schwartz D.C."/>
            <person name="VanEtten H."/>
            <person name="Zhou S."/>
            <person name="Young S.K."/>
            <person name="Zeng Q."/>
            <person name="Gargeya S."/>
            <person name="Fitzgerald M."/>
            <person name="Abouelleil A."/>
            <person name="Alvarado L."/>
            <person name="Chapman S.B."/>
            <person name="Gainer-Dewar J."/>
            <person name="Goldberg J."/>
            <person name="Griggs A."/>
            <person name="Gujja S."/>
            <person name="Hansen M."/>
            <person name="Howarth C."/>
            <person name="Imamovic A."/>
            <person name="Ireland A."/>
            <person name="Larimer J."/>
            <person name="McCowan C."/>
            <person name="Murphy C."/>
            <person name="Pearson M."/>
            <person name="Poon T.W."/>
            <person name="Priest M."/>
            <person name="Roberts A."/>
            <person name="Saif S."/>
            <person name="Shea T."/>
            <person name="Sykes S."/>
            <person name="Wortman J."/>
            <person name="Nusbaum C."/>
            <person name="Birren B."/>
        </authorList>
    </citation>
    <scope>NUCLEOTIDE SEQUENCE</scope>
    <source>
        <strain evidence="2">HDV247</strain>
    </source>
</reference>
<feature type="region of interest" description="Disordered" evidence="1">
    <location>
        <begin position="149"/>
        <end position="224"/>
    </location>
</feature>
<gene>
    <name evidence="2" type="ORF">FOVG_16996</name>
</gene>
<dbReference type="Proteomes" id="UP000030751">
    <property type="component" value="Unassembled WGS sequence"/>
</dbReference>
<organism evidence="2">
    <name type="scientific">Fusarium oxysporum f. sp. pisi HDV247</name>
    <dbReference type="NCBI Taxonomy" id="1080344"/>
    <lineage>
        <taxon>Eukaryota</taxon>
        <taxon>Fungi</taxon>
        <taxon>Dikarya</taxon>
        <taxon>Ascomycota</taxon>
        <taxon>Pezizomycotina</taxon>
        <taxon>Sordariomycetes</taxon>
        <taxon>Hypocreomycetidae</taxon>
        <taxon>Hypocreales</taxon>
        <taxon>Nectriaceae</taxon>
        <taxon>Fusarium</taxon>
        <taxon>Fusarium oxysporum species complex</taxon>
    </lineage>
</organism>
<sequence length="479" mass="52655">MSFKIKSYDPVPHQQRAEQRRQKQSAQRLKLAPTNSTRVGGPPSQFPVASHKHSRADKEFIPPSITNRDQNPYPNYPTEDEMLEFCSPSSGNSLSCIDSAIDIQDASWDPSYQNYGYKDDELKQKLPAAIATMPLTSELNVEREACNVNTSASTTVSEEGSNTEISPAEHTWSPDTKTTPSNASSISSPQATSPRCQKETWRNQESFVDNEVGAQESCTRMPDLGRFNVTSKDALSGEGVPVLQCQNNTAPELLSSDSSSRLLSQNIQASRVLASAASTREGSVMELSSAKRTPAQDAASSSTKRSFSESDATSDSQPSSSEAYHSPKRQRFTSISSEEAVSTLLDIQKMILNVLAKLNQDQPHSLIPDVSAQSISDTIQVAVNEVGHDSSDDSSGIGSNLDDSDSETELAAPPQNLQYRSTQRRRWTTGEEKLLRRLKSTQKRNGIPSDCDIASKLDRTESGVKQHWDVMLQKSRRKY</sequence>
<name>W9NGE2_FUSOX</name>
<evidence type="ECO:0000256" key="1">
    <source>
        <dbReference type="SAM" id="MobiDB-lite"/>
    </source>
</evidence>
<dbReference type="AlphaFoldDB" id="W9NGE2"/>
<feature type="region of interest" description="Disordered" evidence="1">
    <location>
        <begin position="387"/>
        <end position="426"/>
    </location>
</feature>
<evidence type="ECO:0008006" key="3">
    <source>
        <dbReference type="Google" id="ProtNLM"/>
    </source>
</evidence>
<dbReference type="EMBL" id="JH651008">
    <property type="protein sequence ID" value="EXA31759.1"/>
    <property type="molecule type" value="Genomic_DNA"/>
</dbReference>
<dbReference type="HOGENOM" id="CLU_047027_0_0_1"/>
<accession>W9NGE2</accession>